<evidence type="ECO:0000256" key="9">
    <source>
        <dbReference type="ARBA" id="ARBA00035241"/>
    </source>
</evidence>
<dbReference type="FunFam" id="3.40.50.790:FF:000001">
    <property type="entry name" value="50S ribosomal protein L1"/>
    <property type="match status" value="1"/>
</dbReference>
<evidence type="ECO:0000256" key="6">
    <source>
        <dbReference type="ARBA" id="ARBA00022884"/>
    </source>
</evidence>
<evidence type="ECO:0000256" key="3">
    <source>
        <dbReference type="ARBA" id="ARBA00022555"/>
    </source>
</evidence>
<accession>D5EPY9</accession>
<dbReference type="InterPro" id="IPR023673">
    <property type="entry name" value="Ribosomal_uL1_CS"/>
</dbReference>
<evidence type="ECO:0000256" key="1">
    <source>
        <dbReference type="ARBA" id="ARBA00010531"/>
    </source>
</evidence>
<protein>
    <recommendedName>
        <fullName evidence="9 10">Large ribosomal subunit protein uL1</fullName>
    </recommendedName>
</protein>
<dbReference type="KEGG" id="caa:Caka_2707"/>
<reference evidence="12 13" key="1">
    <citation type="journal article" date="2010" name="Stand. Genomic Sci.">
        <title>Complete genome sequence of Coraliomargarita akajimensis type strain (04OKA010-24).</title>
        <authorList>
            <person name="Mavromatis K."/>
            <person name="Abt B."/>
            <person name="Brambilla E."/>
            <person name="Lapidus A."/>
            <person name="Copeland A."/>
            <person name="Deshpande S."/>
            <person name="Nolan M."/>
            <person name="Lucas S."/>
            <person name="Tice H."/>
            <person name="Cheng J.F."/>
            <person name="Han C."/>
            <person name="Detter J.C."/>
            <person name="Woyke T."/>
            <person name="Goodwin L."/>
            <person name="Pitluck S."/>
            <person name="Held B."/>
            <person name="Brettin T."/>
            <person name="Tapia R."/>
            <person name="Ivanova N."/>
            <person name="Mikhailova N."/>
            <person name="Pati A."/>
            <person name="Liolios K."/>
            <person name="Chen A."/>
            <person name="Palaniappan K."/>
            <person name="Land M."/>
            <person name="Hauser L."/>
            <person name="Chang Y.J."/>
            <person name="Jeffries C.D."/>
            <person name="Rohde M."/>
            <person name="Goker M."/>
            <person name="Bristow J."/>
            <person name="Eisen J.A."/>
            <person name="Markowitz V."/>
            <person name="Hugenholtz P."/>
            <person name="Klenk H.P."/>
            <person name="Kyrpides N.C."/>
        </authorList>
    </citation>
    <scope>NUCLEOTIDE SEQUENCE [LARGE SCALE GENOMIC DNA]</scope>
    <source>
        <strain evidence="13">DSM 45221 / IAM 15411 / JCM 23193 / KCTC 12865</strain>
    </source>
</reference>
<dbReference type="InterPro" id="IPR016095">
    <property type="entry name" value="Ribosomal_uL1_3-a/b-sand"/>
</dbReference>
<dbReference type="GO" id="GO:0019843">
    <property type="term" value="F:rRNA binding"/>
    <property type="evidence" value="ECO:0007669"/>
    <property type="project" value="UniProtKB-UniRule"/>
</dbReference>
<dbReference type="PROSITE" id="PS01199">
    <property type="entry name" value="RIBOSOMAL_L1"/>
    <property type="match status" value="1"/>
</dbReference>
<dbReference type="GO" id="GO:0006417">
    <property type="term" value="P:regulation of translation"/>
    <property type="evidence" value="ECO:0007669"/>
    <property type="project" value="UniProtKB-KW"/>
</dbReference>
<keyword evidence="8 10" id="KW-0687">Ribonucleoprotein</keyword>
<dbReference type="OrthoDB" id="9803740at2"/>
<dbReference type="InterPro" id="IPR023674">
    <property type="entry name" value="Ribosomal_uL1-like"/>
</dbReference>
<gene>
    <name evidence="10" type="primary">rplA</name>
    <name evidence="12" type="ordered locus">Caka_2707</name>
</gene>
<dbReference type="InterPro" id="IPR005878">
    <property type="entry name" value="Ribosom_uL1_bac-type"/>
</dbReference>
<dbReference type="PANTHER" id="PTHR36427">
    <property type="entry name" value="54S RIBOSOMAL PROTEIN L1, MITOCHONDRIAL"/>
    <property type="match status" value="1"/>
</dbReference>
<dbReference type="NCBIfam" id="TIGR01169">
    <property type="entry name" value="rplA_bact"/>
    <property type="match status" value="1"/>
</dbReference>
<dbReference type="SUPFAM" id="SSF56808">
    <property type="entry name" value="Ribosomal protein L1"/>
    <property type="match status" value="1"/>
</dbReference>
<dbReference type="AlphaFoldDB" id="D5EPY9"/>
<dbReference type="Pfam" id="PF00687">
    <property type="entry name" value="Ribosomal_L1"/>
    <property type="match status" value="1"/>
</dbReference>
<dbReference type="HAMAP" id="MF_01318_B">
    <property type="entry name" value="Ribosomal_uL1_B"/>
    <property type="match status" value="1"/>
</dbReference>
<keyword evidence="4 10" id="KW-0699">rRNA-binding</keyword>
<evidence type="ECO:0000256" key="4">
    <source>
        <dbReference type="ARBA" id="ARBA00022730"/>
    </source>
</evidence>
<dbReference type="InterPro" id="IPR002143">
    <property type="entry name" value="Ribosomal_uL1"/>
</dbReference>
<dbReference type="GO" id="GO:0015934">
    <property type="term" value="C:large ribosomal subunit"/>
    <property type="evidence" value="ECO:0007669"/>
    <property type="project" value="InterPro"/>
</dbReference>
<evidence type="ECO:0000313" key="13">
    <source>
        <dbReference type="Proteomes" id="UP000000925"/>
    </source>
</evidence>
<evidence type="ECO:0000256" key="7">
    <source>
        <dbReference type="ARBA" id="ARBA00022980"/>
    </source>
</evidence>
<keyword evidence="2 10" id="KW-0678">Repressor</keyword>
<dbReference type="PANTHER" id="PTHR36427:SF3">
    <property type="entry name" value="LARGE RIBOSOMAL SUBUNIT PROTEIN UL1M"/>
    <property type="match status" value="1"/>
</dbReference>
<dbReference type="GO" id="GO:0003735">
    <property type="term" value="F:structural constituent of ribosome"/>
    <property type="evidence" value="ECO:0007669"/>
    <property type="project" value="InterPro"/>
</dbReference>
<comment type="function">
    <text evidence="10">Protein L1 is also a translational repressor protein, it controls the translation of the L11 operon by binding to its mRNA.</text>
</comment>
<keyword evidence="3 10" id="KW-0820">tRNA-binding</keyword>
<sequence length="234" mass="25082">MPTQQIKGSKRYREAAEMVDLTKKYALADASALLSTLPKAKFDETVELYSHLTVDPRKSDQMVRGTLKLPHGSGKTVRVIVFTENPEEAKAAGADEAGLDDLIEKVTGGWTDFDVAISTTSAMKSVRKVARVLGPRGLMPNPKSGTVTDDIAAGIQEVKGGRVEFKVDKTSNVAIVVGKRSFTAEQIAENTEAAIKALVEAKPKSHTGKYMKSLALSATMSPGIAIDVTDYNKA</sequence>
<organism evidence="12 13">
    <name type="scientific">Coraliomargarita akajimensis (strain DSM 45221 / IAM 15411 / JCM 23193 / KCTC 12865 / 04OKA010-24)</name>
    <dbReference type="NCBI Taxonomy" id="583355"/>
    <lineage>
        <taxon>Bacteria</taxon>
        <taxon>Pseudomonadati</taxon>
        <taxon>Verrucomicrobiota</taxon>
        <taxon>Opitutia</taxon>
        <taxon>Puniceicoccales</taxon>
        <taxon>Coraliomargaritaceae</taxon>
        <taxon>Coraliomargarita</taxon>
    </lineage>
</organism>
<dbReference type="CDD" id="cd00403">
    <property type="entry name" value="Ribosomal_L1"/>
    <property type="match status" value="1"/>
</dbReference>
<dbReference type="PIRSF" id="PIRSF002155">
    <property type="entry name" value="Ribosomal_L1"/>
    <property type="match status" value="1"/>
</dbReference>
<evidence type="ECO:0000256" key="10">
    <source>
        <dbReference type="HAMAP-Rule" id="MF_01318"/>
    </source>
</evidence>
<dbReference type="GO" id="GO:0006412">
    <property type="term" value="P:translation"/>
    <property type="evidence" value="ECO:0007669"/>
    <property type="project" value="UniProtKB-UniRule"/>
</dbReference>
<keyword evidence="6 10" id="KW-0694">RNA-binding</keyword>
<dbReference type="Gene3D" id="3.30.190.20">
    <property type="match status" value="1"/>
</dbReference>
<keyword evidence="7 10" id="KW-0689">Ribosomal protein</keyword>
<dbReference type="GO" id="GO:0000049">
    <property type="term" value="F:tRNA binding"/>
    <property type="evidence" value="ECO:0007669"/>
    <property type="project" value="UniProtKB-KW"/>
</dbReference>
<dbReference type="EMBL" id="CP001998">
    <property type="protein sequence ID" value="ADE55722.1"/>
    <property type="molecule type" value="Genomic_DNA"/>
</dbReference>
<name>D5EPY9_CORAD</name>
<keyword evidence="13" id="KW-1185">Reference proteome</keyword>
<dbReference type="STRING" id="583355.Caka_2707"/>
<evidence type="ECO:0000256" key="8">
    <source>
        <dbReference type="ARBA" id="ARBA00023274"/>
    </source>
</evidence>
<evidence type="ECO:0000256" key="5">
    <source>
        <dbReference type="ARBA" id="ARBA00022845"/>
    </source>
</evidence>
<comment type="subunit">
    <text evidence="10">Part of the 50S ribosomal subunit.</text>
</comment>
<dbReference type="RefSeq" id="WP_013044444.1">
    <property type="nucleotide sequence ID" value="NC_014008.1"/>
</dbReference>
<dbReference type="eggNOG" id="COG0081">
    <property type="taxonomic scope" value="Bacteria"/>
</dbReference>
<evidence type="ECO:0000256" key="2">
    <source>
        <dbReference type="ARBA" id="ARBA00022491"/>
    </source>
</evidence>
<keyword evidence="5 10" id="KW-0810">Translation regulation</keyword>
<dbReference type="InterPro" id="IPR028364">
    <property type="entry name" value="Ribosomal_uL1/biogenesis"/>
</dbReference>
<dbReference type="Proteomes" id="UP000000925">
    <property type="component" value="Chromosome"/>
</dbReference>
<comment type="function">
    <text evidence="10">Binds directly to 23S rRNA. The L1 stalk is quite mobile in the ribosome, and is involved in E site tRNA release.</text>
</comment>
<dbReference type="HOGENOM" id="CLU_062853_0_0_0"/>
<comment type="similarity">
    <text evidence="1 10 11">Belongs to the universal ribosomal protein uL1 family.</text>
</comment>
<proteinExistence type="inferred from homology"/>
<evidence type="ECO:0000256" key="11">
    <source>
        <dbReference type="RuleBase" id="RU000659"/>
    </source>
</evidence>
<evidence type="ECO:0000313" key="12">
    <source>
        <dbReference type="EMBL" id="ADE55722.1"/>
    </source>
</evidence>
<dbReference type="Gene3D" id="3.40.50.790">
    <property type="match status" value="1"/>
</dbReference>